<evidence type="ECO:0000313" key="1">
    <source>
        <dbReference type="EMBL" id="MBB5631749.1"/>
    </source>
</evidence>
<comment type="caution">
    <text evidence="1">The sequence shown here is derived from an EMBL/GenBank/DDBJ whole genome shotgun (WGS) entry which is preliminary data.</text>
</comment>
<dbReference type="AlphaFoldDB" id="A0A7W9DV54"/>
<organism evidence="1 2">
    <name type="scientific">Sphaerisporangium krabiense</name>
    <dbReference type="NCBI Taxonomy" id="763782"/>
    <lineage>
        <taxon>Bacteria</taxon>
        <taxon>Bacillati</taxon>
        <taxon>Actinomycetota</taxon>
        <taxon>Actinomycetes</taxon>
        <taxon>Streptosporangiales</taxon>
        <taxon>Streptosporangiaceae</taxon>
        <taxon>Sphaerisporangium</taxon>
    </lineage>
</organism>
<proteinExistence type="predicted"/>
<gene>
    <name evidence="1" type="ORF">BJ981_007535</name>
</gene>
<protein>
    <submittedName>
        <fullName evidence="1">Uncharacterized protein</fullName>
    </submittedName>
</protein>
<evidence type="ECO:0000313" key="2">
    <source>
        <dbReference type="Proteomes" id="UP000588112"/>
    </source>
</evidence>
<accession>A0A7W9DV54</accession>
<name>A0A7W9DV54_9ACTN</name>
<dbReference type="EMBL" id="JACHBR010000004">
    <property type="protein sequence ID" value="MBB5631749.1"/>
    <property type="molecule type" value="Genomic_DNA"/>
</dbReference>
<dbReference type="Proteomes" id="UP000588112">
    <property type="component" value="Unassembled WGS sequence"/>
</dbReference>
<sequence length="106" mass="12172">MWGVCRKWGIPYPCRKIVTKYCATGYHMWRVLGAVARENYFCRDGNESHWWDKAVFFGFPTWHLVENVRVCRGSVPSEIRGCPNIVGEFPEFPPDVPDVPVDPGPS</sequence>
<keyword evidence="2" id="KW-1185">Reference proteome</keyword>
<reference evidence="1 2" key="1">
    <citation type="submission" date="2020-08" db="EMBL/GenBank/DDBJ databases">
        <title>Sequencing the genomes of 1000 actinobacteria strains.</title>
        <authorList>
            <person name="Klenk H.-P."/>
        </authorList>
    </citation>
    <scope>NUCLEOTIDE SEQUENCE [LARGE SCALE GENOMIC DNA]</scope>
    <source>
        <strain evidence="1 2">DSM 45790</strain>
    </source>
</reference>